<dbReference type="Proteomes" id="UP000186601">
    <property type="component" value="Unassembled WGS sequence"/>
</dbReference>
<feature type="region of interest" description="Disordered" evidence="2">
    <location>
        <begin position="114"/>
        <end position="139"/>
    </location>
</feature>
<keyword evidence="4" id="KW-1185">Reference proteome</keyword>
<sequence length="215" mass="24225">MPVNRKGKSMEKGKGKETLGVLGLGTPEVRRWVDAGDLDREEDILEGRREGRRVGFAEPEPEALNEIQIQSIEVLRSGKDQDRLAPGGETEEATIKMRVQISPRRPALGSTNLAPAHHTSPLRNFSQSGTGAGDGHTATNPAHDLLHTLIKDALYDFRRETKSEIIGLHLDLVRMGRGWKKEMREAMDQWSSDLKEVREENTRLRGENERLRRGY</sequence>
<reference evidence="3 4" key="1">
    <citation type="submission" date="2018-02" db="EMBL/GenBank/DDBJ databases">
        <title>Genome sequence of the basidiomycete white-rot fungus Phlebia centrifuga.</title>
        <authorList>
            <person name="Granchi Z."/>
            <person name="Peng M."/>
            <person name="de Vries R.P."/>
            <person name="Hilden K."/>
            <person name="Makela M.R."/>
            <person name="Grigoriev I."/>
            <person name="Riley R."/>
        </authorList>
    </citation>
    <scope>NUCLEOTIDE SEQUENCE [LARGE SCALE GENOMIC DNA]</scope>
    <source>
        <strain evidence="3 4">FBCC195</strain>
    </source>
</reference>
<feature type="compositionally biased region" description="Basic and acidic residues" evidence="2">
    <location>
        <begin position="8"/>
        <end position="17"/>
    </location>
</feature>
<evidence type="ECO:0000256" key="1">
    <source>
        <dbReference type="SAM" id="Coils"/>
    </source>
</evidence>
<evidence type="ECO:0000256" key="2">
    <source>
        <dbReference type="SAM" id="MobiDB-lite"/>
    </source>
</evidence>
<accession>A0A2R6NRI7</accession>
<name>A0A2R6NRI7_9APHY</name>
<evidence type="ECO:0000313" key="4">
    <source>
        <dbReference type="Proteomes" id="UP000186601"/>
    </source>
</evidence>
<protein>
    <submittedName>
        <fullName evidence="3">Uncharacterized protein</fullName>
    </submittedName>
</protein>
<organism evidence="3 4">
    <name type="scientific">Hermanssonia centrifuga</name>
    <dbReference type="NCBI Taxonomy" id="98765"/>
    <lineage>
        <taxon>Eukaryota</taxon>
        <taxon>Fungi</taxon>
        <taxon>Dikarya</taxon>
        <taxon>Basidiomycota</taxon>
        <taxon>Agaricomycotina</taxon>
        <taxon>Agaricomycetes</taxon>
        <taxon>Polyporales</taxon>
        <taxon>Meruliaceae</taxon>
        <taxon>Hermanssonia</taxon>
    </lineage>
</organism>
<gene>
    <name evidence="3" type="ORF">PHLCEN_2v9133</name>
</gene>
<dbReference type="STRING" id="98765.A0A2R6NRI7"/>
<dbReference type="AlphaFoldDB" id="A0A2R6NRI7"/>
<dbReference type="OrthoDB" id="1602884at2759"/>
<evidence type="ECO:0000313" key="3">
    <source>
        <dbReference type="EMBL" id="PSR75375.1"/>
    </source>
</evidence>
<proteinExistence type="predicted"/>
<comment type="caution">
    <text evidence="3">The sequence shown here is derived from an EMBL/GenBank/DDBJ whole genome shotgun (WGS) entry which is preliminary data.</text>
</comment>
<feature type="region of interest" description="Disordered" evidence="2">
    <location>
        <begin position="1"/>
        <end position="20"/>
    </location>
</feature>
<feature type="coiled-coil region" evidence="1">
    <location>
        <begin position="180"/>
        <end position="214"/>
    </location>
</feature>
<keyword evidence="1" id="KW-0175">Coiled coil</keyword>
<dbReference type="EMBL" id="MLYV02000904">
    <property type="protein sequence ID" value="PSR75375.1"/>
    <property type="molecule type" value="Genomic_DNA"/>
</dbReference>